<accession>A0A1B6C9S7</accession>
<organism evidence="2">
    <name type="scientific">Clastoptera arizonana</name>
    <name type="common">Arizona spittle bug</name>
    <dbReference type="NCBI Taxonomy" id="38151"/>
    <lineage>
        <taxon>Eukaryota</taxon>
        <taxon>Metazoa</taxon>
        <taxon>Ecdysozoa</taxon>
        <taxon>Arthropoda</taxon>
        <taxon>Hexapoda</taxon>
        <taxon>Insecta</taxon>
        <taxon>Pterygota</taxon>
        <taxon>Neoptera</taxon>
        <taxon>Paraneoptera</taxon>
        <taxon>Hemiptera</taxon>
        <taxon>Auchenorrhyncha</taxon>
        <taxon>Cercopoidea</taxon>
        <taxon>Clastopteridae</taxon>
        <taxon>Clastoptera</taxon>
    </lineage>
</organism>
<protein>
    <submittedName>
        <fullName evidence="2">Uncharacterized protein</fullName>
    </submittedName>
</protein>
<dbReference type="EMBL" id="GEDC01027052">
    <property type="protein sequence ID" value="JAS10246.1"/>
    <property type="molecule type" value="Transcribed_RNA"/>
</dbReference>
<evidence type="ECO:0000256" key="1">
    <source>
        <dbReference type="SAM" id="SignalP"/>
    </source>
</evidence>
<gene>
    <name evidence="2" type="ORF">g.13324</name>
</gene>
<evidence type="ECO:0000313" key="2">
    <source>
        <dbReference type="EMBL" id="JAS10246.1"/>
    </source>
</evidence>
<reference evidence="2" key="1">
    <citation type="submission" date="2015-12" db="EMBL/GenBank/DDBJ databases">
        <title>De novo transcriptome assembly of four potential Pierce s Disease insect vectors from Arizona vineyards.</title>
        <authorList>
            <person name="Tassone E.E."/>
        </authorList>
    </citation>
    <scope>NUCLEOTIDE SEQUENCE</scope>
</reference>
<dbReference type="AlphaFoldDB" id="A0A1B6C9S7"/>
<feature type="signal peptide" evidence="1">
    <location>
        <begin position="1"/>
        <end position="26"/>
    </location>
</feature>
<name>A0A1B6C9S7_9HEMI</name>
<proteinExistence type="predicted"/>
<feature type="non-terminal residue" evidence="2">
    <location>
        <position position="349"/>
    </location>
</feature>
<keyword evidence="1" id="KW-0732">Signal</keyword>
<sequence length="349" mass="40121">MAYNPSKIVLTLFFLSLLFNRSFCFATNNNSRKKKYFKIVSSSKPNLFVHKSKSEQVYRENFAISHFKIPWHVEETVDGENIVPNTKHIFKKRILKNNPRRVISKQNLVVKRSFISNNSDSDKIFSARSFITQQEITSSQTPPVGFTVSNNSSENNYQTKMYNKDLLNFNASHNVNSLIPDNIVNSPTKLSQTSNEVQLNKSGCENLYHRSCICSFKHILYEFESILKTNHSMKLILNDIVNYKCQYFLPVPENYLLSSNMKPKVLSTNKGMVVDFDRGPKDINQRSLDDLLSFTTENEGNIVYAFPNTNVVLPCFPNEDIHLSANRNDNTNYTWTHGSNKSITEGRIV</sequence>
<feature type="chain" id="PRO_5008580220" evidence="1">
    <location>
        <begin position="27"/>
        <end position="349"/>
    </location>
</feature>